<gene>
    <name evidence="6" type="ORF">L3V18_02400</name>
</gene>
<reference evidence="6" key="1">
    <citation type="submission" date="2022-01" db="EMBL/GenBank/DDBJ databases">
        <title>Lysobacter chinensis sp. nov., a bacterium isolated from cow dung compost.</title>
        <authorList>
            <person name="Liu Y."/>
        </authorList>
    </citation>
    <scope>NUCLEOTIDE SEQUENCE</scope>
    <source>
        <strain evidence="6">TLK-CK17</strain>
    </source>
</reference>
<dbReference type="PANTHER" id="PTHR11705:SF145">
    <property type="entry name" value="PEPTIDASE M14 CARBOXYPEPTIDASE A DOMAIN-CONTAINING PROTEIN"/>
    <property type="match status" value="1"/>
</dbReference>
<reference evidence="6" key="2">
    <citation type="submission" date="2022-01" db="EMBL/GenBank/DDBJ databases">
        <authorList>
            <person name="Zhou L.Y."/>
        </authorList>
    </citation>
    <scope>NUCLEOTIDE SEQUENCE</scope>
    <source>
        <strain evidence="6">TLK-CK17</strain>
    </source>
</reference>
<comment type="similarity">
    <text evidence="2 3">Belongs to the peptidase M14 family.</text>
</comment>
<sequence length="596" mass="66282">MMIRTLPAVLVLALSALSPTVEAASDTSLTTVAERSGFVKTGRYDEVIALCDAFAARYPDAVRCRTFGTTPEGRPMKLLVVSPTGAFTAAEARAQGLPVTLIQGGIHAGEIDGKDAGFLALRELLDGEVAPGVLERQVLLFVPVFNVDGHERFKAWNRPNQRGPEEMGWRTTAQNYNLNRDYAKADTPEMRAMLALYREWDPLAYIDLHVTDGAKFEHDISIMVEPVHAGDMALREAGFAFRDGVIGRLAEQGSLPLPFYPSFVEYDNPASGFTDGVAPPRFSHGYTLLRNRLGMLVETHSWRTYPERVRATYNTIIASLQLLATHGRDWQAVAHAADARATRLTGTEVPLDYKATEQVRAIDFRGYAYSRTPSEVSGALMTRYDESTPQVWKVPLRDQIVPDKTETVPTGGYIVPVEHAETVAPLLDVHGLRYTRLARPLQHTPVEVFRATATAFAAQPLEGRQRVDIDGEWSPGTRDVRAGALFVPSAQPGIRLAMALLEPRAPDALAAWGEFNNAFERKEYMEDYVAEEVAREMLARDPAVRAEFERRLREDEAFAGDPRARLDFFYRRHSSWDDRHGLYPVMRIGKVPAGAE</sequence>
<evidence type="ECO:0000256" key="3">
    <source>
        <dbReference type="PROSITE-ProRule" id="PRU01379"/>
    </source>
</evidence>
<feature type="domain" description="Peptidase M14" evidence="5">
    <location>
        <begin position="40"/>
        <end position="323"/>
    </location>
</feature>
<keyword evidence="7" id="KW-1185">Reference proteome</keyword>
<proteinExistence type="inferred from homology"/>
<dbReference type="Proteomes" id="UP001430796">
    <property type="component" value="Unassembled WGS sequence"/>
</dbReference>
<keyword evidence="4" id="KW-0732">Signal</keyword>
<dbReference type="Gene3D" id="3.40.630.10">
    <property type="entry name" value="Zn peptidases"/>
    <property type="match status" value="1"/>
</dbReference>
<feature type="signal peptide" evidence="4">
    <location>
        <begin position="1"/>
        <end position="23"/>
    </location>
</feature>
<dbReference type="SUPFAM" id="SSF53187">
    <property type="entry name" value="Zn-dependent exopeptidases"/>
    <property type="match status" value="1"/>
</dbReference>
<evidence type="ECO:0000256" key="2">
    <source>
        <dbReference type="ARBA" id="ARBA00005988"/>
    </source>
</evidence>
<dbReference type="CDD" id="cd06241">
    <property type="entry name" value="M14-like"/>
    <property type="match status" value="1"/>
</dbReference>
<feature type="active site" description="Proton donor/acceptor" evidence="3">
    <location>
        <position position="298"/>
    </location>
</feature>
<name>A0ABS9HRB6_9GAMM</name>
<dbReference type="SMART" id="SM00631">
    <property type="entry name" value="Zn_pept"/>
    <property type="match status" value="1"/>
</dbReference>
<comment type="caution">
    <text evidence="6">The sequence shown here is derived from an EMBL/GenBank/DDBJ whole genome shotgun (WGS) entry which is preliminary data.</text>
</comment>
<evidence type="ECO:0000313" key="7">
    <source>
        <dbReference type="Proteomes" id="UP001430796"/>
    </source>
</evidence>
<dbReference type="EMBL" id="JAKJPO010000001">
    <property type="protein sequence ID" value="MCF7220642.1"/>
    <property type="molecule type" value="Genomic_DNA"/>
</dbReference>
<evidence type="ECO:0000256" key="4">
    <source>
        <dbReference type="SAM" id="SignalP"/>
    </source>
</evidence>
<evidence type="ECO:0000259" key="5">
    <source>
        <dbReference type="PROSITE" id="PS52035"/>
    </source>
</evidence>
<accession>A0ABS9HRB6</accession>
<comment type="cofactor">
    <cofactor evidence="1">
        <name>Zn(2+)</name>
        <dbReference type="ChEBI" id="CHEBI:29105"/>
    </cofactor>
</comment>
<dbReference type="Pfam" id="PF00246">
    <property type="entry name" value="Peptidase_M14"/>
    <property type="match status" value="1"/>
</dbReference>
<feature type="chain" id="PRO_5046899493" evidence="4">
    <location>
        <begin position="24"/>
        <end position="596"/>
    </location>
</feature>
<dbReference type="PANTHER" id="PTHR11705">
    <property type="entry name" value="PROTEASE FAMILY M14 CARBOXYPEPTIDASE A,B"/>
    <property type="match status" value="1"/>
</dbReference>
<evidence type="ECO:0000256" key="1">
    <source>
        <dbReference type="ARBA" id="ARBA00001947"/>
    </source>
</evidence>
<organism evidence="6 7">
    <name type="scientific">Marilutibacter chinensis</name>
    <dbReference type="NCBI Taxonomy" id="2912247"/>
    <lineage>
        <taxon>Bacteria</taxon>
        <taxon>Pseudomonadati</taxon>
        <taxon>Pseudomonadota</taxon>
        <taxon>Gammaproteobacteria</taxon>
        <taxon>Lysobacterales</taxon>
        <taxon>Lysobacteraceae</taxon>
        <taxon>Marilutibacter</taxon>
    </lineage>
</organism>
<protein>
    <submittedName>
        <fullName evidence="6">M14 family metallopeptidase</fullName>
    </submittedName>
</protein>
<evidence type="ECO:0000313" key="6">
    <source>
        <dbReference type="EMBL" id="MCF7220642.1"/>
    </source>
</evidence>
<dbReference type="PROSITE" id="PS52035">
    <property type="entry name" value="PEPTIDASE_M14"/>
    <property type="match status" value="1"/>
</dbReference>
<dbReference type="InterPro" id="IPR000834">
    <property type="entry name" value="Peptidase_M14"/>
</dbReference>